<accession>A0ABR8Q2J3</accession>
<evidence type="ECO:0000256" key="1">
    <source>
        <dbReference type="SAM" id="SignalP"/>
    </source>
</evidence>
<proteinExistence type="predicted"/>
<reference evidence="2 3" key="1">
    <citation type="submission" date="2020-08" db="EMBL/GenBank/DDBJ databases">
        <title>A Genomic Blueprint of the Chicken Gut Microbiome.</title>
        <authorList>
            <person name="Gilroy R."/>
            <person name="Ravi A."/>
            <person name="Getino M."/>
            <person name="Pursley I."/>
            <person name="Horton D.L."/>
            <person name="Alikhan N.-F."/>
            <person name="Baker D."/>
            <person name="Gharbi K."/>
            <person name="Hall N."/>
            <person name="Watson M."/>
            <person name="Adriaenssens E.M."/>
            <person name="Foster-Nyarko E."/>
            <person name="Jarju S."/>
            <person name="Secka A."/>
            <person name="Antonio M."/>
            <person name="Oren A."/>
            <person name="Chaudhuri R."/>
            <person name="La Ragione R.M."/>
            <person name="Hildebrand F."/>
            <person name="Pallen M.J."/>
        </authorList>
    </citation>
    <scope>NUCLEOTIDE SEQUENCE [LARGE SCALE GENOMIC DNA]</scope>
    <source>
        <strain evidence="2 3">Sa3CUN1</strain>
    </source>
</reference>
<evidence type="ECO:0000313" key="2">
    <source>
        <dbReference type="EMBL" id="MBD7914638.1"/>
    </source>
</evidence>
<feature type="signal peptide" evidence="1">
    <location>
        <begin position="1"/>
        <end position="22"/>
    </location>
</feature>
<name>A0ABR8Q2J3_9CLOT</name>
<organism evidence="2 3">
    <name type="scientific">Clostridium gallinarum</name>
    <dbReference type="NCBI Taxonomy" id="2762246"/>
    <lineage>
        <taxon>Bacteria</taxon>
        <taxon>Bacillati</taxon>
        <taxon>Bacillota</taxon>
        <taxon>Clostridia</taxon>
        <taxon>Eubacteriales</taxon>
        <taxon>Clostridiaceae</taxon>
        <taxon>Clostridium</taxon>
    </lineage>
</organism>
<dbReference type="Proteomes" id="UP000640335">
    <property type="component" value="Unassembled WGS sequence"/>
</dbReference>
<dbReference type="PROSITE" id="PS51257">
    <property type="entry name" value="PROKAR_LIPOPROTEIN"/>
    <property type="match status" value="1"/>
</dbReference>
<gene>
    <name evidence="2" type="ORF">H9660_05720</name>
</gene>
<comment type="caution">
    <text evidence="2">The sequence shown here is derived from an EMBL/GenBank/DDBJ whole genome shotgun (WGS) entry which is preliminary data.</text>
</comment>
<feature type="chain" id="PRO_5047328680" description="Lipoprotein" evidence="1">
    <location>
        <begin position="23"/>
        <end position="166"/>
    </location>
</feature>
<evidence type="ECO:0008006" key="4">
    <source>
        <dbReference type="Google" id="ProtNLM"/>
    </source>
</evidence>
<dbReference type="RefSeq" id="WP_191749404.1">
    <property type="nucleotide sequence ID" value="NZ_JACSQZ010000014.1"/>
</dbReference>
<keyword evidence="3" id="KW-1185">Reference proteome</keyword>
<protein>
    <recommendedName>
        <fullName evidence="4">Lipoprotein</fullName>
    </recommendedName>
</protein>
<keyword evidence="1" id="KW-0732">Signal</keyword>
<dbReference type="EMBL" id="JACSQZ010000014">
    <property type="protein sequence ID" value="MBD7914638.1"/>
    <property type="molecule type" value="Genomic_DNA"/>
</dbReference>
<sequence length="166" mass="19451">MKKFIKTIVFILVISLILTACATEKDKGEPEISLKFNVSDLTEEEFKLVGTKELENPKKDDFKKVEFKLDVEHSNKISNRKIIVPNIKEVINSKYEERYWFGEGSAQDNEGENFAEYSEKIIFYSKGLNEEEIKEVLKSLEVKISWKTNNGENKEKIFNLYERKNQ</sequence>
<evidence type="ECO:0000313" key="3">
    <source>
        <dbReference type="Proteomes" id="UP000640335"/>
    </source>
</evidence>